<dbReference type="OrthoDB" id="295747at2759"/>
<keyword evidence="2" id="KW-1185">Reference proteome</keyword>
<evidence type="ECO:0000313" key="1">
    <source>
        <dbReference type="EMBL" id="CAD8188374.1"/>
    </source>
</evidence>
<accession>A0A8S1WDN2</accession>
<gene>
    <name evidence="1" type="ORF">POCTA_138.1.T0920175</name>
</gene>
<comment type="caution">
    <text evidence="1">The sequence shown here is derived from an EMBL/GenBank/DDBJ whole genome shotgun (WGS) entry which is preliminary data.</text>
</comment>
<proteinExistence type="predicted"/>
<protein>
    <submittedName>
        <fullName evidence="1">Uncharacterized protein</fullName>
    </submittedName>
</protein>
<organism evidence="1 2">
    <name type="scientific">Paramecium octaurelia</name>
    <dbReference type="NCBI Taxonomy" id="43137"/>
    <lineage>
        <taxon>Eukaryota</taxon>
        <taxon>Sar</taxon>
        <taxon>Alveolata</taxon>
        <taxon>Ciliophora</taxon>
        <taxon>Intramacronucleata</taxon>
        <taxon>Oligohymenophorea</taxon>
        <taxon>Peniculida</taxon>
        <taxon>Parameciidae</taxon>
        <taxon>Paramecium</taxon>
    </lineage>
</organism>
<evidence type="ECO:0000313" key="2">
    <source>
        <dbReference type="Proteomes" id="UP000683925"/>
    </source>
</evidence>
<dbReference type="Proteomes" id="UP000683925">
    <property type="component" value="Unassembled WGS sequence"/>
</dbReference>
<name>A0A8S1WDN2_PAROT</name>
<reference evidence="1" key="1">
    <citation type="submission" date="2021-01" db="EMBL/GenBank/DDBJ databases">
        <authorList>
            <consortium name="Genoscope - CEA"/>
            <person name="William W."/>
        </authorList>
    </citation>
    <scope>NUCLEOTIDE SEQUENCE</scope>
</reference>
<dbReference type="AlphaFoldDB" id="A0A8S1WDN2"/>
<sequence>MQLQQIIGLYVVIAQEQNGHEKDDKREQQPKLLIQNLEIKISNNKKQIELLTTYTQKAIEETKSEFTFAIDLLAERENSLNILKDAIKRQTELIATQKQQLISVQVLEHKMGHLGEKQTKRNKKSNKIMIKLSNRRNCIQCNLFLVGLEGKIEYCNWNKKLNSCKLRRILLRGISHRRLNFHRRRQTSKIIKQRKRYLKYQIFKENLQMCIIATIYKMKLINQSTKYQG</sequence>
<dbReference type="EMBL" id="CAJJDP010000091">
    <property type="protein sequence ID" value="CAD8188374.1"/>
    <property type="molecule type" value="Genomic_DNA"/>
</dbReference>